<dbReference type="EMBL" id="JAUYZG010000015">
    <property type="protein sequence ID" value="KAK2887582.1"/>
    <property type="molecule type" value="Genomic_DNA"/>
</dbReference>
<reference evidence="1" key="1">
    <citation type="submission" date="2023-08" db="EMBL/GenBank/DDBJ databases">
        <title>Chromosome-level Genome Assembly of mud carp (Cirrhinus molitorella).</title>
        <authorList>
            <person name="Liu H."/>
        </authorList>
    </citation>
    <scope>NUCLEOTIDE SEQUENCE</scope>
    <source>
        <strain evidence="1">Prfri</strain>
        <tissue evidence="1">Muscle</tissue>
    </source>
</reference>
<comment type="caution">
    <text evidence="1">The sequence shown here is derived from an EMBL/GenBank/DDBJ whole genome shotgun (WGS) entry which is preliminary data.</text>
</comment>
<dbReference type="Proteomes" id="UP001187343">
    <property type="component" value="Unassembled WGS sequence"/>
</dbReference>
<evidence type="ECO:0000313" key="2">
    <source>
        <dbReference type="Proteomes" id="UP001187343"/>
    </source>
</evidence>
<organism evidence="1 2">
    <name type="scientific">Cirrhinus molitorella</name>
    <name type="common">mud carp</name>
    <dbReference type="NCBI Taxonomy" id="172907"/>
    <lineage>
        <taxon>Eukaryota</taxon>
        <taxon>Metazoa</taxon>
        <taxon>Chordata</taxon>
        <taxon>Craniata</taxon>
        <taxon>Vertebrata</taxon>
        <taxon>Euteleostomi</taxon>
        <taxon>Actinopterygii</taxon>
        <taxon>Neopterygii</taxon>
        <taxon>Teleostei</taxon>
        <taxon>Ostariophysi</taxon>
        <taxon>Cypriniformes</taxon>
        <taxon>Cyprinidae</taxon>
        <taxon>Labeoninae</taxon>
        <taxon>Labeonini</taxon>
        <taxon>Cirrhinus</taxon>
    </lineage>
</organism>
<accession>A0AA88PJ89</accession>
<dbReference type="AlphaFoldDB" id="A0AA88PJ89"/>
<keyword evidence="2" id="KW-1185">Reference proteome</keyword>
<gene>
    <name evidence="1" type="ORF">Q8A67_015810</name>
</gene>
<evidence type="ECO:0000313" key="1">
    <source>
        <dbReference type="EMBL" id="KAK2887582.1"/>
    </source>
</evidence>
<name>A0AA88PJ89_9TELE</name>
<protein>
    <submittedName>
        <fullName evidence="1">Uncharacterized protein</fullName>
    </submittedName>
</protein>
<sequence length="82" mass="8993">MAASRPSSRIRYRLTAEARKPQIPQRHSTCRSNSTTGLNHLNLSHVCPHADTPRAVDAPLSIFIGQQSSVTLRMGQPSGLKM</sequence>
<proteinExistence type="predicted"/>